<keyword evidence="5" id="KW-1185">Reference proteome</keyword>
<keyword evidence="1" id="KW-0808">Transferase</keyword>
<keyword evidence="2" id="KW-0812">Transmembrane</keyword>
<evidence type="ECO:0000313" key="5">
    <source>
        <dbReference type="Proteomes" id="UP000218595"/>
    </source>
</evidence>
<evidence type="ECO:0000256" key="1">
    <source>
        <dbReference type="ARBA" id="ARBA00022679"/>
    </source>
</evidence>
<feature type="domain" description="Glycosyl transferase family 1" evidence="3">
    <location>
        <begin position="357"/>
        <end position="510"/>
    </location>
</feature>
<organism evidence="4 5">
    <name type="scientific">Pseudomonas izuensis</name>
    <dbReference type="NCBI Taxonomy" id="2684212"/>
    <lineage>
        <taxon>Bacteria</taxon>
        <taxon>Pseudomonadati</taxon>
        <taxon>Pseudomonadota</taxon>
        <taxon>Gammaproteobacteria</taxon>
        <taxon>Pseudomonadales</taxon>
        <taxon>Pseudomonadaceae</taxon>
        <taxon>Pseudomonas</taxon>
    </lineage>
</organism>
<sequence>MPVKYFGIYLAYAPGVDLRHEGLGRYLAAFLKGASEREDVRFVLVCPSWSKEGLAELFESEGVSKASFDVVAPDKEPMVLRLYEAYKARKERRAKSSLMRRISLFGNSVKMKFFDRVERRLVEANSYSDMFSVFIEGFLLSFLLVLVSPLLLIGMFCYFCFLMKPKFGSFFKPITKKIARLRRLLRTPKDDALVLRLYNGIARVEADRMLKLVDGLSHVKAWYSPTAFWPAFNKIKAPRVMCVPDVVLSDFPVAFSTIGGNRFAQVFYDVKSAIEAGSNYITYSNAVKWSTLVEQFGVRGSNVSVIHHAPNDLSPWVAVNGYPDNESTSINYCEQLFKSALKRSSNPDYTSGFGNVKVDFIFYASQFRPNKNVISLLRAYESLLRKRLIKHKLILTGRPEASSEVKSFIKKHHLENDVLCLHGLSIQQLAACYKLADLVVNPSLSEGGCPFTFTEALSVSTPVVMARIPVSEEVLTDPELQDVTFFDPYSWEDIADKIEWALDHREHVLKVQSVAYQSLAERSWANVVDEHIDVLLKISKTDKVVEEVA</sequence>
<dbReference type="Gene3D" id="3.40.50.2000">
    <property type="entry name" value="Glycogen Phosphorylase B"/>
    <property type="match status" value="1"/>
</dbReference>
<dbReference type="SUPFAM" id="SSF53756">
    <property type="entry name" value="UDP-Glycosyltransferase/glycogen phosphorylase"/>
    <property type="match status" value="1"/>
</dbReference>
<evidence type="ECO:0000313" key="4">
    <source>
        <dbReference type="EMBL" id="BCX66890.1"/>
    </source>
</evidence>
<dbReference type="InterPro" id="IPR001296">
    <property type="entry name" value="Glyco_trans_1"/>
</dbReference>
<dbReference type="Proteomes" id="UP000218595">
    <property type="component" value="Chromosome"/>
</dbReference>
<dbReference type="PANTHER" id="PTHR46401">
    <property type="entry name" value="GLYCOSYLTRANSFERASE WBBK-RELATED"/>
    <property type="match status" value="1"/>
</dbReference>
<dbReference type="Pfam" id="PF00534">
    <property type="entry name" value="Glycos_transf_1"/>
    <property type="match status" value="1"/>
</dbReference>
<dbReference type="PANTHER" id="PTHR46401:SF2">
    <property type="entry name" value="GLYCOSYLTRANSFERASE WBBK-RELATED"/>
    <property type="match status" value="1"/>
</dbReference>
<keyword evidence="4" id="KW-0378">Hydrolase</keyword>
<dbReference type="GO" id="GO:0016787">
    <property type="term" value="F:hydrolase activity"/>
    <property type="evidence" value="ECO:0007669"/>
    <property type="project" value="UniProtKB-KW"/>
</dbReference>
<keyword evidence="2" id="KW-0472">Membrane</keyword>
<reference evidence="4 5" key="1">
    <citation type="submission" date="2016-04" db="EMBL/GenBank/DDBJ databases">
        <title>Complete genome sequence of Pseudomonas sp. LAB-08 isolated from TCE contaminated aquifer soil.</title>
        <authorList>
            <person name="Dohra H."/>
            <person name="Suzuki K."/>
            <person name="Fatma A."/>
            <person name="Inuzuka Y."/>
            <person name="Honjo M."/>
            <person name="Tashiro Y."/>
            <person name="Futamata H."/>
        </authorList>
    </citation>
    <scope>NUCLEOTIDE SEQUENCE [LARGE SCALE GENOMIC DNA]</scope>
    <source>
        <strain evidence="4 5">LAB-08</strain>
    </source>
</reference>
<dbReference type="EMBL" id="AP017423">
    <property type="protein sequence ID" value="BCX66890.1"/>
    <property type="molecule type" value="Genomic_DNA"/>
</dbReference>
<evidence type="ECO:0000259" key="3">
    <source>
        <dbReference type="Pfam" id="PF00534"/>
    </source>
</evidence>
<feature type="transmembrane region" description="Helical" evidence="2">
    <location>
        <begin position="138"/>
        <end position="162"/>
    </location>
</feature>
<dbReference type="RefSeq" id="WP_254007504.1">
    <property type="nucleotide sequence ID" value="NZ_AP017423.2"/>
</dbReference>
<keyword evidence="2" id="KW-1133">Transmembrane helix</keyword>
<protein>
    <submittedName>
        <fullName evidence="4">Glycoside hydrolase</fullName>
    </submittedName>
</protein>
<accession>A0ABM7RM50</accession>
<gene>
    <name evidence="4" type="ORF">LAB08_R15140</name>
</gene>
<name>A0ABM7RM50_9PSED</name>
<proteinExistence type="predicted"/>
<evidence type="ECO:0000256" key="2">
    <source>
        <dbReference type="SAM" id="Phobius"/>
    </source>
</evidence>